<reference evidence="8" key="1">
    <citation type="journal article" date="2019" name="MBio">
        <title>Virus Genomes from Deep Sea Sediments Expand the Ocean Megavirome and Support Independent Origins of Viral Gigantism.</title>
        <authorList>
            <person name="Backstrom D."/>
            <person name="Yutin N."/>
            <person name="Jorgensen S.L."/>
            <person name="Dharamshi J."/>
            <person name="Homa F."/>
            <person name="Zaremba-Niedwiedzka K."/>
            <person name="Spang A."/>
            <person name="Wolf Y.I."/>
            <person name="Koonin E.V."/>
            <person name="Ettema T.J."/>
        </authorList>
    </citation>
    <scope>NUCLEOTIDE SEQUENCE</scope>
</reference>
<gene>
    <name evidence="8" type="ORF">LCMAC101_05870</name>
</gene>
<dbReference type="GO" id="GO:0004152">
    <property type="term" value="F:dihydroorotate dehydrogenase activity"/>
    <property type="evidence" value="ECO:0007669"/>
    <property type="project" value="TreeGrafter"/>
</dbReference>
<proteinExistence type="predicted"/>
<dbReference type="SUPFAM" id="SSF51395">
    <property type="entry name" value="FMN-linked oxidoreductases"/>
    <property type="match status" value="1"/>
</dbReference>
<dbReference type="PANTHER" id="PTHR48109:SF1">
    <property type="entry name" value="DIHYDROOROTATE DEHYDROGENASE (FUMARATE)"/>
    <property type="match status" value="1"/>
</dbReference>
<protein>
    <submittedName>
        <fullName evidence="8">Dihydroorotate dehydrogenase</fullName>
    </submittedName>
</protein>
<dbReference type="InterPro" id="IPR013785">
    <property type="entry name" value="Aldolase_TIM"/>
</dbReference>
<keyword evidence="3" id="KW-0285">Flavoprotein</keyword>
<evidence type="ECO:0000259" key="7">
    <source>
        <dbReference type="Pfam" id="PF01180"/>
    </source>
</evidence>
<evidence type="ECO:0000256" key="1">
    <source>
        <dbReference type="ARBA" id="ARBA00001917"/>
    </source>
</evidence>
<organism evidence="8">
    <name type="scientific">Marseillevirus LCMAC101</name>
    <dbReference type="NCBI Taxonomy" id="2506602"/>
    <lineage>
        <taxon>Viruses</taxon>
        <taxon>Varidnaviria</taxon>
        <taxon>Bamfordvirae</taxon>
        <taxon>Nucleocytoviricota</taxon>
        <taxon>Megaviricetes</taxon>
        <taxon>Pimascovirales</taxon>
        <taxon>Pimascovirales incertae sedis</taxon>
        <taxon>Marseilleviridae</taxon>
    </lineage>
</organism>
<sequence>MNNFIICNASCLRSHTKEQLQEIDGSKSDCIVTKTCTLSGSIEEPGGYYYDGLGAVNNIGMVGPSFEYYESLKFNKPYIISIAGSLENVNTMLSSDYLNSSIYAYEINISCPNISNQAHQYINIDDIPKLNCFHLSDSSSFGVKLPPVSNELDVKLYSSYIRENEYVSYVVCCNTGHRGCFNLDGKLVEGALSGKYLKPIALWNVKMFKKYLPERIRVFGCGGISAPQDVADFKLAGADGVQVGTAFMEEGPDIFSKLR</sequence>
<evidence type="ECO:0000313" key="8">
    <source>
        <dbReference type="EMBL" id="QBK85992.1"/>
    </source>
</evidence>
<keyword evidence="5" id="KW-0665">Pyrimidine biosynthesis</keyword>
<keyword evidence="6" id="KW-0560">Oxidoreductase</keyword>
<keyword evidence="4" id="KW-0288">FMN</keyword>
<evidence type="ECO:0000256" key="2">
    <source>
        <dbReference type="ARBA" id="ARBA00004725"/>
    </source>
</evidence>
<dbReference type="InterPro" id="IPR050074">
    <property type="entry name" value="DHO_dehydrogenase"/>
</dbReference>
<dbReference type="Pfam" id="PF01180">
    <property type="entry name" value="DHO_dh"/>
    <property type="match status" value="1"/>
</dbReference>
<evidence type="ECO:0000256" key="3">
    <source>
        <dbReference type="ARBA" id="ARBA00022630"/>
    </source>
</evidence>
<evidence type="ECO:0000256" key="5">
    <source>
        <dbReference type="ARBA" id="ARBA00022975"/>
    </source>
</evidence>
<dbReference type="InterPro" id="IPR005720">
    <property type="entry name" value="Dihydroorotate_DH_cat"/>
</dbReference>
<dbReference type="GO" id="GO:0006207">
    <property type="term" value="P:'de novo' pyrimidine nucleobase biosynthetic process"/>
    <property type="evidence" value="ECO:0007669"/>
    <property type="project" value="TreeGrafter"/>
</dbReference>
<accession>A0A481YS11</accession>
<evidence type="ECO:0000256" key="6">
    <source>
        <dbReference type="ARBA" id="ARBA00023002"/>
    </source>
</evidence>
<name>A0A481YS11_9VIRU</name>
<dbReference type="EMBL" id="MK500328">
    <property type="protein sequence ID" value="QBK85992.1"/>
    <property type="molecule type" value="Genomic_DNA"/>
</dbReference>
<comment type="pathway">
    <text evidence="2">Pyrimidine metabolism; UMP biosynthesis via de novo pathway.</text>
</comment>
<comment type="cofactor">
    <cofactor evidence="1">
        <name>FMN</name>
        <dbReference type="ChEBI" id="CHEBI:58210"/>
    </cofactor>
</comment>
<dbReference type="PANTHER" id="PTHR48109">
    <property type="entry name" value="DIHYDROOROTATE DEHYDROGENASE (QUINONE), MITOCHONDRIAL-RELATED"/>
    <property type="match status" value="1"/>
</dbReference>
<dbReference type="Gene3D" id="3.20.20.70">
    <property type="entry name" value="Aldolase class I"/>
    <property type="match status" value="1"/>
</dbReference>
<dbReference type="GO" id="GO:0006221">
    <property type="term" value="P:pyrimidine nucleotide biosynthetic process"/>
    <property type="evidence" value="ECO:0007669"/>
    <property type="project" value="UniProtKB-KW"/>
</dbReference>
<evidence type="ECO:0000256" key="4">
    <source>
        <dbReference type="ARBA" id="ARBA00022643"/>
    </source>
</evidence>
<feature type="domain" description="Dihydroorotate dehydrogenase catalytic" evidence="7">
    <location>
        <begin position="6"/>
        <end position="258"/>
    </location>
</feature>